<accession>A0A0S3EY94</accession>
<dbReference type="PANTHER" id="PTHR31273">
    <property type="entry name" value="PHOSPHOKETOLASE-RELATED"/>
    <property type="match status" value="1"/>
</dbReference>
<sequence>MRRNMPARWARTPTARHWYLPPDANCLLSVADHCLRSRNYLNLIVIDKQPQLQWLTIDEAEAHCAHGAGVWDMYSNGAEAPDIVLACASDIPTQETVAAAWLLRRYVPQLRVRAVTSRGSGSAAALPDMIRPCRSSR</sequence>
<dbReference type="AlphaFoldDB" id="A0A0S3EY94"/>
<dbReference type="Pfam" id="PF03894">
    <property type="entry name" value="XFP"/>
    <property type="match status" value="1"/>
</dbReference>
<evidence type="ECO:0000259" key="3">
    <source>
        <dbReference type="Pfam" id="PF09363"/>
    </source>
</evidence>
<proteinExistence type="inferred from homology"/>
<dbReference type="InterPro" id="IPR009014">
    <property type="entry name" value="Transketo_C/PFOR_II"/>
</dbReference>
<dbReference type="Proteomes" id="UP000056968">
    <property type="component" value="Chromosome"/>
</dbReference>
<dbReference type="Pfam" id="PF09363">
    <property type="entry name" value="XFP_C"/>
    <property type="match status" value="1"/>
</dbReference>
<organism evidence="4 5">
    <name type="scientific">Sphingobium baderi</name>
    <dbReference type="NCBI Taxonomy" id="1332080"/>
    <lineage>
        <taxon>Bacteria</taxon>
        <taxon>Pseudomonadati</taxon>
        <taxon>Pseudomonadota</taxon>
        <taxon>Alphaproteobacteria</taxon>
        <taxon>Sphingomonadales</taxon>
        <taxon>Sphingomonadaceae</taxon>
        <taxon>Sphingobium</taxon>
    </lineage>
</organism>
<dbReference type="PANTHER" id="PTHR31273:SF0">
    <property type="entry name" value="PHOSPHOKETOLASE-RELATED"/>
    <property type="match status" value="1"/>
</dbReference>
<name>A0A0S3EY94_9SPHN</name>
<reference evidence="4 5" key="1">
    <citation type="submission" date="2015-11" db="EMBL/GenBank/DDBJ databases">
        <title>A Two-component Flavoprotein Monooxygenase System MeaXY Responsible for para-Hydroxylation of 2-Methyl-6-ethylaniline and 2,6-Diethylaniline in Sphingobium baderi DE-13.</title>
        <authorList>
            <person name="Cheng M."/>
            <person name="Meng Q."/>
            <person name="Yang Y."/>
            <person name="Chu C."/>
            <person name="Yan X."/>
            <person name="He J."/>
            <person name="Li S."/>
        </authorList>
    </citation>
    <scope>NUCLEOTIDE SEQUENCE [LARGE SCALE GENOMIC DNA]</scope>
    <source>
        <strain evidence="4 5">DE-13</strain>
    </source>
</reference>
<evidence type="ECO:0000313" key="4">
    <source>
        <dbReference type="EMBL" id="ALR20382.1"/>
    </source>
</evidence>
<dbReference type="STRING" id="1332080.ATN00_08760"/>
<keyword evidence="2" id="KW-0456">Lyase</keyword>
<dbReference type="EMBL" id="CP013264">
    <property type="protein sequence ID" value="ALR20382.1"/>
    <property type="molecule type" value="Genomic_DNA"/>
</dbReference>
<evidence type="ECO:0000256" key="1">
    <source>
        <dbReference type="ARBA" id="ARBA00005623"/>
    </source>
</evidence>
<feature type="domain" description="Xylulose 5-phosphate/Fructose 6-phosphate phosphoketolase C-terminal" evidence="3">
    <location>
        <begin position="48"/>
        <end position="115"/>
    </location>
</feature>
<keyword evidence="5" id="KW-1185">Reference proteome</keyword>
<protein>
    <recommendedName>
        <fullName evidence="3">Xylulose 5-phosphate/Fructose 6-phosphate phosphoketolase C-terminal domain-containing protein</fullName>
    </recommendedName>
</protein>
<evidence type="ECO:0000256" key="2">
    <source>
        <dbReference type="ARBA" id="ARBA00023239"/>
    </source>
</evidence>
<gene>
    <name evidence="4" type="ORF">ATN00_08760</name>
</gene>
<comment type="similarity">
    <text evidence="1">Belongs to the XFP family.</text>
</comment>
<dbReference type="GO" id="GO:0005975">
    <property type="term" value="P:carbohydrate metabolic process"/>
    <property type="evidence" value="ECO:0007669"/>
    <property type="project" value="InterPro"/>
</dbReference>
<evidence type="ECO:0000313" key="5">
    <source>
        <dbReference type="Proteomes" id="UP000056968"/>
    </source>
</evidence>
<dbReference type="GO" id="GO:0016832">
    <property type="term" value="F:aldehyde-lyase activity"/>
    <property type="evidence" value="ECO:0007669"/>
    <property type="project" value="InterPro"/>
</dbReference>
<dbReference type="Gene3D" id="3.40.50.920">
    <property type="match status" value="1"/>
</dbReference>
<dbReference type="InterPro" id="IPR005593">
    <property type="entry name" value="Xul5P/Fru6P_PKetolase"/>
</dbReference>
<dbReference type="InterPro" id="IPR018969">
    <property type="entry name" value="Xul5P/Fru6P_PKetolase_C"/>
</dbReference>
<dbReference type="KEGG" id="sbd:ATN00_08760"/>
<dbReference type="Gene3D" id="3.40.50.970">
    <property type="match status" value="1"/>
</dbReference>